<organism evidence="1 2">
    <name type="scientific">Brevundimonas goettingensis</name>
    <dbReference type="NCBI Taxonomy" id="2774190"/>
    <lineage>
        <taxon>Bacteria</taxon>
        <taxon>Pseudomonadati</taxon>
        <taxon>Pseudomonadota</taxon>
        <taxon>Alphaproteobacteria</taxon>
        <taxon>Caulobacterales</taxon>
        <taxon>Caulobacteraceae</taxon>
        <taxon>Brevundimonas</taxon>
    </lineage>
</organism>
<dbReference type="RefSeq" id="WP_207868955.1">
    <property type="nucleotide sequence ID" value="NZ_CP062222.1"/>
</dbReference>
<dbReference type="InterPro" id="IPR007709">
    <property type="entry name" value="N-FG_amidohydro"/>
</dbReference>
<evidence type="ECO:0000313" key="2">
    <source>
        <dbReference type="Proteomes" id="UP000663918"/>
    </source>
</evidence>
<dbReference type="AlphaFoldDB" id="A0A975C294"/>
<dbReference type="EMBL" id="CP062222">
    <property type="protein sequence ID" value="QTC90510.1"/>
    <property type="molecule type" value="Genomic_DNA"/>
</dbReference>
<sequence>MTPDALPFSLSLPEGERGPFVFASPHSGAGVPEDMGAAAGLSEASLRSAEDVGVDRLVASGPRRGAPLIAGRFSRSWVDLNRAPEELDPALIEGLEAGEVSAKTAAGFGVIPRKAGDGVALYDRRLMLAEARARLALAHTPYHAALGELMRAAHARHGLAVLVDWHSMPSRAVRGGARGAAGPDVILGDRHGTACASGLTRKLRTLFEAAGWRVGLNQPYAGGYTTQIWGRPDEGYQAIQIELNRALYLDETTLEPGPGYGRCKAVLDGVIAALCAADDGAWRASERGQ</sequence>
<evidence type="ECO:0000313" key="1">
    <source>
        <dbReference type="EMBL" id="QTC90510.1"/>
    </source>
</evidence>
<accession>A0A975C294</accession>
<dbReference type="Pfam" id="PF05013">
    <property type="entry name" value="FGase"/>
    <property type="match status" value="1"/>
</dbReference>
<dbReference type="KEGG" id="bgoe:IFJ75_14690"/>
<name>A0A975C294_9CAUL</name>
<dbReference type="Gene3D" id="3.40.630.40">
    <property type="entry name" value="Zn-dependent exopeptidases"/>
    <property type="match status" value="1"/>
</dbReference>
<protein>
    <submittedName>
        <fullName evidence="1">N-formylglutamate amidohydrolase</fullName>
    </submittedName>
</protein>
<reference evidence="1" key="1">
    <citation type="submission" date="2020-09" db="EMBL/GenBank/DDBJ databases">
        <title>Brevundimonas sp. LVF2 isolated from a puddle in Goettingen, Germany.</title>
        <authorList>
            <person name="Friedrich I."/>
            <person name="Klassen A."/>
            <person name="Hannes N."/>
            <person name="Schneider D."/>
            <person name="Hertel R."/>
            <person name="Daniel R."/>
        </authorList>
    </citation>
    <scope>NUCLEOTIDE SEQUENCE</scope>
    <source>
        <strain evidence="1">LVF2</strain>
    </source>
</reference>
<gene>
    <name evidence="1" type="ORF">IFJ75_14690</name>
</gene>
<proteinExistence type="predicted"/>
<keyword evidence="2" id="KW-1185">Reference proteome</keyword>
<dbReference type="Proteomes" id="UP000663918">
    <property type="component" value="Chromosome"/>
</dbReference>
<dbReference type="SUPFAM" id="SSF53187">
    <property type="entry name" value="Zn-dependent exopeptidases"/>
    <property type="match status" value="1"/>
</dbReference>